<dbReference type="AlphaFoldDB" id="A0A8C5SWK8"/>
<reference evidence="1" key="1">
    <citation type="submission" date="2025-08" db="UniProtKB">
        <authorList>
            <consortium name="Ensembl"/>
        </authorList>
    </citation>
    <scope>IDENTIFICATION</scope>
</reference>
<evidence type="ECO:0000313" key="2">
    <source>
        <dbReference type="Proteomes" id="UP000694406"/>
    </source>
</evidence>
<dbReference type="Ensembl" id="ENSLLTT00000024610.1">
    <property type="protein sequence ID" value="ENSLLTP00000023747.1"/>
    <property type="gene ID" value="ENSLLTG00000017511.1"/>
</dbReference>
<reference evidence="1" key="2">
    <citation type="submission" date="2025-09" db="UniProtKB">
        <authorList>
            <consortium name="Ensembl"/>
        </authorList>
    </citation>
    <scope>IDENTIFICATION</scope>
</reference>
<sequence length="67" mass="7757">MERGCKTEKNTCHPLISDASVLYSLPPFFILSIVEHPFIDVSSAQKVLNCFKTFERKIYPMRLFCIC</sequence>
<name>A0A8C5SWK8_LATLA</name>
<organism evidence="1 2">
    <name type="scientific">Laticauda laticaudata</name>
    <name type="common">Blue-ringed sea krait</name>
    <name type="synonym">Blue-lipped sea krait</name>
    <dbReference type="NCBI Taxonomy" id="8630"/>
    <lineage>
        <taxon>Eukaryota</taxon>
        <taxon>Metazoa</taxon>
        <taxon>Chordata</taxon>
        <taxon>Craniata</taxon>
        <taxon>Vertebrata</taxon>
        <taxon>Euteleostomi</taxon>
        <taxon>Lepidosauria</taxon>
        <taxon>Squamata</taxon>
        <taxon>Bifurcata</taxon>
        <taxon>Unidentata</taxon>
        <taxon>Episquamata</taxon>
        <taxon>Toxicofera</taxon>
        <taxon>Serpentes</taxon>
        <taxon>Colubroidea</taxon>
        <taxon>Elapidae</taxon>
        <taxon>Laticaudinae</taxon>
        <taxon>Laticauda</taxon>
    </lineage>
</organism>
<keyword evidence="2" id="KW-1185">Reference proteome</keyword>
<proteinExistence type="predicted"/>
<evidence type="ECO:0000313" key="1">
    <source>
        <dbReference type="Ensembl" id="ENSLLTP00000023747.1"/>
    </source>
</evidence>
<dbReference type="Proteomes" id="UP000694406">
    <property type="component" value="Unplaced"/>
</dbReference>
<protein>
    <submittedName>
        <fullName evidence="1">Uncharacterized protein</fullName>
    </submittedName>
</protein>
<accession>A0A8C5SWK8</accession>